<dbReference type="AlphaFoldDB" id="A0A0L0D8R4"/>
<dbReference type="PROSITE" id="PS51450">
    <property type="entry name" value="LRR"/>
    <property type="match status" value="6"/>
</dbReference>
<dbReference type="Pfam" id="PF12799">
    <property type="entry name" value="LRR_4"/>
    <property type="match status" value="3"/>
</dbReference>
<organism evidence="3 4">
    <name type="scientific">Thecamonas trahens ATCC 50062</name>
    <dbReference type="NCBI Taxonomy" id="461836"/>
    <lineage>
        <taxon>Eukaryota</taxon>
        <taxon>Apusozoa</taxon>
        <taxon>Apusomonadida</taxon>
        <taxon>Apusomonadidae</taxon>
        <taxon>Thecamonas</taxon>
    </lineage>
</organism>
<dbReference type="Gene3D" id="3.80.10.10">
    <property type="entry name" value="Ribonuclease Inhibitor"/>
    <property type="match status" value="2"/>
</dbReference>
<accession>A0A0L0D8R4</accession>
<name>A0A0L0D8R4_THETB</name>
<dbReference type="InterPro" id="IPR032675">
    <property type="entry name" value="LRR_dom_sf"/>
</dbReference>
<dbReference type="STRING" id="461836.A0A0L0D8R4"/>
<keyword evidence="4" id="KW-1185">Reference proteome</keyword>
<reference evidence="3 4" key="1">
    <citation type="submission" date="2010-05" db="EMBL/GenBank/DDBJ databases">
        <title>The Genome Sequence of Thecamonas trahens ATCC 50062.</title>
        <authorList>
            <consortium name="The Broad Institute Genome Sequencing Platform"/>
            <person name="Russ C."/>
            <person name="Cuomo C."/>
            <person name="Shea T."/>
            <person name="Young S.K."/>
            <person name="Zeng Q."/>
            <person name="Koehrsen M."/>
            <person name="Haas B."/>
            <person name="Borodovsky M."/>
            <person name="Guigo R."/>
            <person name="Alvarado L."/>
            <person name="Berlin A."/>
            <person name="Bochicchio J."/>
            <person name="Borenstein D."/>
            <person name="Chapman S."/>
            <person name="Chen Z."/>
            <person name="Freedman E."/>
            <person name="Gellesch M."/>
            <person name="Goldberg J."/>
            <person name="Griggs A."/>
            <person name="Gujja S."/>
            <person name="Heilman E."/>
            <person name="Heiman D."/>
            <person name="Hepburn T."/>
            <person name="Howarth C."/>
            <person name="Jen D."/>
            <person name="Larson L."/>
            <person name="Mehta T."/>
            <person name="Park D."/>
            <person name="Pearson M."/>
            <person name="Roberts A."/>
            <person name="Saif S."/>
            <person name="Shenoy N."/>
            <person name="Sisk P."/>
            <person name="Stolte C."/>
            <person name="Sykes S."/>
            <person name="Thomson T."/>
            <person name="Walk T."/>
            <person name="White J."/>
            <person name="Yandava C."/>
            <person name="Burger G."/>
            <person name="Gray M.W."/>
            <person name="Holland P.W.H."/>
            <person name="King N."/>
            <person name="Lang F.B.F."/>
            <person name="Roger A.J."/>
            <person name="Ruiz-Trillo I."/>
            <person name="Lander E."/>
            <person name="Nusbaum C."/>
        </authorList>
    </citation>
    <scope>NUCLEOTIDE SEQUENCE [LARGE SCALE GENOMIC DNA]</scope>
    <source>
        <strain evidence="3 4">ATCC 50062</strain>
    </source>
</reference>
<dbReference type="RefSeq" id="XP_013759167.1">
    <property type="nucleotide sequence ID" value="XM_013903713.1"/>
</dbReference>
<dbReference type="SMART" id="SM00365">
    <property type="entry name" value="LRR_SD22"/>
    <property type="match status" value="9"/>
</dbReference>
<evidence type="ECO:0000313" key="4">
    <source>
        <dbReference type="Proteomes" id="UP000054408"/>
    </source>
</evidence>
<dbReference type="SUPFAM" id="SSF52058">
    <property type="entry name" value="L domain-like"/>
    <property type="match status" value="1"/>
</dbReference>
<evidence type="ECO:0000256" key="1">
    <source>
        <dbReference type="ARBA" id="ARBA00022614"/>
    </source>
</evidence>
<sequence>MSADGGSCSGSGSTSGDEKVVDLTYQAPGVAEALDAEVEVVDATGNGWTEMELLKGLAKLQTVCLRNNRVSKVECLEAATELEELDLYGNSVKVIEGVAHLSKLVILDFSFNLIRSMAPLGVPDISFTGLRKLYLCSNKITKIEGLEKLTALEMLELGSNRLRTIEGLETLTALRELWLGRNKLEKITGLENLTNLEILDLQSNRLTKLEGLEANTKLTDLYLAHNAIESLEGIAQLVALETFDISNNALSAIPADELPRAALTEFWMNHNTVSDWADVEVLKDAPQLETVYFEGNPIAEHPRYRAIMADTLPQIKQIDATLIRTRM</sequence>
<protein>
    <submittedName>
        <fullName evidence="3">Protein phosphatase 1 regulatory subunit 7</fullName>
    </submittedName>
</protein>
<dbReference type="InterPro" id="IPR003591">
    <property type="entry name" value="Leu-rich_rpt_typical-subtyp"/>
</dbReference>
<dbReference type="OMA" id="EVWASYN"/>
<evidence type="ECO:0000256" key="2">
    <source>
        <dbReference type="ARBA" id="ARBA00022737"/>
    </source>
</evidence>
<gene>
    <name evidence="3" type="ORF">AMSG_03914</name>
</gene>
<keyword evidence="1" id="KW-0433">Leucine-rich repeat</keyword>
<evidence type="ECO:0000313" key="3">
    <source>
        <dbReference type="EMBL" id="KNC47683.1"/>
    </source>
</evidence>
<dbReference type="GeneID" id="25563484"/>
<dbReference type="OrthoDB" id="7451790at2759"/>
<dbReference type="SMART" id="SM00369">
    <property type="entry name" value="LRR_TYP"/>
    <property type="match status" value="6"/>
</dbReference>
<dbReference type="InterPro" id="IPR050836">
    <property type="entry name" value="SDS22/Internalin_LRR"/>
</dbReference>
<dbReference type="eggNOG" id="KOG0531">
    <property type="taxonomic scope" value="Eukaryota"/>
</dbReference>
<dbReference type="Proteomes" id="UP000054408">
    <property type="component" value="Unassembled WGS sequence"/>
</dbReference>
<dbReference type="PANTHER" id="PTHR46652">
    <property type="entry name" value="LEUCINE-RICH REPEAT AND IQ DOMAIN-CONTAINING PROTEIN 1-RELATED"/>
    <property type="match status" value="1"/>
</dbReference>
<dbReference type="PANTHER" id="PTHR46652:SF3">
    <property type="entry name" value="LEUCINE-RICH REPEAT-CONTAINING PROTEIN 9"/>
    <property type="match status" value="1"/>
</dbReference>
<dbReference type="EMBL" id="GL349448">
    <property type="protein sequence ID" value="KNC47683.1"/>
    <property type="molecule type" value="Genomic_DNA"/>
</dbReference>
<dbReference type="InterPro" id="IPR025875">
    <property type="entry name" value="Leu-rich_rpt_4"/>
</dbReference>
<keyword evidence="2" id="KW-0677">Repeat</keyword>
<proteinExistence type="predicted"/>
<dbReference type="InterPro" id="IPR001611">
    <property type="entry name" value="Leu-rich_rpt"/>
</dbReference>